<keyword evidence="3" id="KW-1185">Reference proteome</keyword>
<dbReference type="RefSeq" id="XP_060332304.1">
    <property type="nucleotide sequence ID" value="XM_060481421.1"/>
</dbReference>
<gene>
    <name evidence="2" type="ORF">EV420DRAFT_254691</name>
</gene>
<accession>A0AA39KG52</accession>
<feature type="transmembrane region" description="Helical" evidence="1">
    <location>
        <begin position="126"/>
        <end position="154"/>
    </location>
</feature>
<feature type="transmembrane region" description="Helical" evidence="1">
    <location>
        <begin position="208"/>
        <end position="228"/>
    </location>
</feature>
<keyword evidence="1" id="KW-0812">Transmembrane</keyword>
<comment type="caution">
    <text evidence="2">The sequence shown here is derived from an EMBL/GenBank/DDBJ whole genome shotgun (WGS) entry which is preliminary data.</text>
</comment>
<dbReference type="Proteomes" id="UP001175211">
    <property type="component" value="Unassembled WGS sequence"/>
</dbReference>
<proteinExistence type="predicted"/>
<dbReference type="EMBL" id="JAUEPS010000013">
    <property type="protein sequence ID" value="KAK0460178.1"/>
    <property type="molecule type" value="Genomic_DNA"/>
</dbReference>
<evidence type="ECO:0000313" key="2">
    <source>
        <dbReference type="EMBL" id="KAK0460178.1"/>
    </source>
</evidence>
<keyword evidence="1" id="KW-1133">Transmembrane helix</keyword>
<evidence type="ECO:0000313" key="3">
    <source>
        <dbReference type="Proteomes" id="UP001175211"/>
    </source>
</evidence>
<reference evidence="2" key="1">
    <citation type="submission" date="2023-06" db="EMBL/GenBank/DDBJ databases">
        <authorList>
            <consortium name="Lawrence Berkeley National Laboratory"/>
            <person name="Ahrendt S."/>
            <person name="Sahu N."/>
            <person name="Indic B."/>
            <person name="Wong-Bajracharya J."/>
            <person name="Merenyi Z."/>
            <person name="Ke H.-M."/>
            <person name="Monk M."/>
            <person name="Kocsube S."/>
            <person name="Drula E."/>
            <person name="Lipzen A."/>
            <person name="Balint B."/>
            <person name="Henrissat B."/>
            <person name="Andreopoulos B."/>
            <person name="Martin F.M."/>
            <person name="Harder C.B."/>
            <person name="Rigling D."/>
            <person name="Ford K.L."/>
            <person name="Foster G.D."/>
            <person name="Pangilinan J."/>
            <person name="Papanicolaou A."/>
            <person name="Barry K."/>
            <person name="LaButti K."/>
            <person name="Viragh M."/>
            <person name="Koriabine M."/>
            <person name="Yan M."/>
            <person name="Riley R."/>
            <person name="Champramary S."/>
            <person name="Plett K.L."/>
            <person name="Tsai I.J."/>
            <person name="Slot J."/>
            <person name="Sipos G."/>
            <person name="Plett J."/>
            <person name="Nagy L.G."/>
            <person name="Grigoriev I.V."/>
        </authorList>
    </citation>
    <scope>NUCLEOTIDE SEQUENCE</scope>
    <source>
        <strain evidence="2">CCBAS 213</strain>
    </source>
</reference>
<feature type="transmembrane region" description="Helical" evidence="1">
    <location>
        <begin position="53"/>
        <end position="75"/>
    </location>
</feature>
<protein>
    <submittedName>
        <fullName evidence="2">Uncharacterized protein</fullName>
    </submittedName>
</protein>
<feature type="transmembrane region" description="Helical" evidence="1">
    <location>
        <begin position="166"/>
        <end position="188"/>
    </location>
</feature>
<keyword evidence="1" id="KW-0472">Membrane</keyword>
<feature type="transmembrane region" description="Helical" evidence="1">
    <location>
        <begin position="87"/>
        <end position="106"/>
    </location>
</feature>
<dbReference type="AlphaFoldDB" id="A0AA39KG52"/>
<organism evidence="2 3">
    <name type="scientific">Armillaria tabescens</name>
    <name type="common">Ringless honey mushroom</name>
    <name type="synonym">Agaricus tabescens</name>
    <dbReference type="NCBI Taxonomy" id="1929756"/>
    <lineage>
        <taxon>Eukaryota</taxon>
        <taxon>Fungi</taxon>
        <taxon>Dikarya</taxon>
        <taxon>Basidiomycota</taxon>
        <taxon>Agaricomycotina</taxon>
        <taxon>Agaricomycetes</taxon>
        <taxon>Agaricomycetidae</taxon>
        <taxon>Agaricales</taxon>
        <taxon>Marasmiineae</taxon>
        <taxon>Physalacriaceae</taxon>
        <taxon>Desarmillaria</taxon>
    </lineage>
</organism>
<evidence type="ECO:0000256" key="1">
    <source>
        <dbReference type="SAM" id="Phobius"/>
    </source>
</evidence>
<dbReference type="GeneID" id="85364969"/>
<name>A0AA39KG52_ARMTA</name>
<sequence length="247" mass="27776">MLHNDTPNQIECETTPCISKGALYNLVICDSSLIFPYLKIEEISMDAYANRNVVAIFNCLQLLNSILLLAVLVPALFSTRVRRVRTWYAMVISGLVYSLCYMPLMILGQQTGPPPSFTLCLLQSCLIYCAPVLIISFTLTFVVELFLVLTRVIYGSALGSSTRTQILLIAVPSLIYSVLFNTTLLMGLQQDGTIERDQWDLYCHSTASSPTLVVAIVVLMEASIIIILKDVQGTSSVFVRRRYRWWW</sequence>